<evidence type="ECO:0000313" key="7">
    <source>
        <dbReference type="EMBL" id="GLR71924.1"/>
    </source>
</evidence>
<dbReference type="GO" id="GO:0016874">
    <property type="term" value="F:ligase activity"/>
    <property type="evidence" value="ECO:0007669"/>
    <property type="project" value="UniProtKB-KW"/>
</dbReference>
<sequence length="395" mass="45865">MLRIPCEERPNWEATADEFGFKFHTLYGEKYWDESAYYQFTLEQIEQGIEAPTEEIHQMCLAVVDAVIQDDDLLERFAIPASQWAFIRKSWQNGDPSLYSRLDFAYDGKGVAKLYENNADTPTSIYETGFWQWVWLENKVDSKALNRTADQFNSVQEKLVNRFKELHALNPERTLHFACCKDTEEDRGTVQYLEDCAIAAGIETKFVYIEDIGIDQDNQFTDIDNLVIQWMFKLYPWEFMFEDEYGEILGKQNIRWIEPPWKAILSNKALLPMLWKLFPNHPNLLPAFFEDELHLVPADMTLVKKPIFSREGANISFTNHLGEPIDGDESLLDSDGPYGSEGYIYQQMHVLPVFQNNHTLIGSWLIDDQAAGISIREDSQAITQDMSRYLPHIIL</sequence>
<proteinExistence type="predicted"/>
<gene>
    <name evidence="7" type="ORF">GCM10007852_28320</name>
</gene>
<feature type="domain" description="Glutathionylspermidine synthase pre-ATP-grasp-like" evidence="6">
    <location>
        <begin position="12"/>
        <end position="394"/>
    </location>
</feature>
<dbReference type="SUPFAM" id="SSF56059">
    <property type="entry name" value="Glutathione synthetase ATP-binding domain-like"/>
    <property type="match status" value="1"/>
</dbReference>
<organism evidence="7 8">
    <name type="scientific">Agaribacter marinus</name>
    <dbReference type="NCBI Taxonomy" id="1431249"/>
    <lineage>
        <taxon>Bacteria</taxon>
        <taxon>Pseudomonadati</taxon>
        <taxon>Pseudomonadota</taxon>
        <taxon>Gammaproteobacteria</taxon>
        <taxon>Alteromonadales</taxon>
        <taxon>Alteromonadaceae</taxon>
        <taxon>Agaribacter</taxon>
    </lineage>
</organism>
<dbReference type="EMBL" id="BSOT01000006">
    <property type="protein sequence ID" value="GLR71924.1"/>
    <property type="molecule type" value="Genomic_DNA"/>
</dbReference>
<evidence type="ECO:0000259" key="6">
    <source>
        <dbReference type="Pfam" id="PF03738"/>
    </source>
</evidence>
<keyword evidence="5" id="KW-0460">Magnesium</keyword>
<dbReference type="AlphaFoldDB" id="A0AA37T099"/>
<evidence type="ECO:0000313" key="8">
    <source>
        <dbReference type="Proteomes" id="UP001156601"/>
    </source>
</evidence>
<keyword evidence="4" id="KW-0067">ATP-binding</keyword>
<evidence type="ECO:0000256" key="4">
    <source>
        <dbReference type="ARBA" id="ARBA00022840"/>
    </source>
</evidence>
<protein>
    <recommendedName>
        <fullName evidence="6">Glutathionylspermidine synthase pre-ATP-grasp-like domain-containing protein</fullName>
    </recommendedName>
</protein>
<evidence type="ECO:0000256" key="2">
    <source>
        <dbReference type="ARBA" id="ARBA00022723"/>
    </source>
</evidence>
<dbReference type="RefSeq" id="WP_284218259.1">
    <property type="nucleotide sequence ID" value="NZ_BSOT01000006.1"/>
</dbReference>
<name>A0AA37T099_9ALTE</name>
<keyword evidence="3" id="KW-0547">Nucleotide-binding</keyword>
<dbReference type="Proteomes" id="UP001156601">
    <property type="component" value="Unassembled WGS sequence"/>
</dbReference>
<dbReference type="Pfam" id="PF03738">
    <property type="entry name" value="GSP_synth"/>
    <property type="match status" value="1"/>
</dbReference>
<dbReference type="InterPro" id="IPR005494">
    <property type="entry name" value="GSPS_pre-ATP-grasp-like_dom"/>
</dbReference>
<dbReference type="GO" id="GO:0005524">
    <property type="term" value="F:ATP binding"/>
    <property type="evidence" value="ECO:0007669"/>
    <property type="project" value="UniProtKB-KW"/>
</dbReference>
<reference evidence="7" key="2">
    <citation type="submission" date="2023-01" db="EMBL/GenBank/DDBJ databases">
        <title>Draft genome sequence of Agaribacter marinus strain NBRC 110023.</title>
        <authorList>
            <person name="Sun Q."/>
            <person name="Mori K."/>
        </authorList>
    </citation>
    <scope>NUCLEOTIDE SEQUENCE</scope>
    <source>
        <strain evidence="7">NBRC 110023</strain>
    </source>
</reference>
<accession>A0AA37T099</accession>
<evidence type="ECO:0000256" key="5">
    <source>
        <dbReference type="ARBA" id="ARBA00022842"/>
    </source>
</evidence>
<dbReference type="Gene3D" id="3.30.1490.330">
    <property type="match status" value="1"/>
</dbReference>
<dbReference type="GO" id="GO:0046872">
    <property type="term" value="F:metal ion binding"/>
    <property type="evidence" value="ECO:0007669"/>
    <property type="project" value="UniProtKB-KW"/>
</dbReference>
<dbReference type="SUPFAM" id="SSF52440">
    <property type="entry name" value="PreATP-grasp domain"/>
    <property type="match status" value="1"/>
</dbReference>
<evidence type="ECO:0000256" key="1">
    <source>
        <dbReference type="ARBA" id="ARBA00022598"/>
    </source>
</evidence>
<evidence type="ECO:0000256" key="3">
    <source>
        <dbReference type="ARBA" id="ARBA00022741"/>
    </source>
</evidence>
<dbReference type="InterPro" id="IPR016185">
    <property type="entry name" value="PreATP-grasp_dom_sf"/>
</dbReference>
<comment type="caution">
    <text evidence="7">The sequence shown here is derived from an EMBL/GenBank/DDBJ whole genome shotgun (WGS) entry which is preliminary data.</text>
</comment>
<keyword evidence="2" id="KW-0479">Metal-binding</keyword>
<keyword evidence="1" id="KW-0436">Ligase</keyword>
<reference evidence="7" key="1">
    <citation type="journal article" date="2014" name="Int. J. Syst. Evol. Microbiol.">
        <title>Complete genome sequence of Corynebacterium casei LMG S-19264T (=DSM 44701T), isolated from a smear-ripened cheese.</title>
        <authorList>
            <consortium name="US DOE Joint Genome Institute (JGI-PGF)"/>
            <person name="Walter F."/>
            <person name="Albersmeier A."/>
            <person name="Kalinowski J."/>
            <person name="Ruckert C."/>
        </authorList>
    </citation>
    <scope>NUCLEOTIDE SEQUENCE</scope>
    <source>
        <strain evidence="7">NBRC 110023</strain>
    </source>
</reference>
<keyword evidence="8" id="KW-1185">Reference proteome</keyword>